<keyword evidence="7" id="KW-0067">ATP-binding</keyword>
<accession>A0A941IPD5</accession>
<feature type="transmembrane region" description="Helical" evidence="9">
    <location>
        <begin position="50"/>
        <end position="72"/>
    </location>
</feature>
<evidence type="ECO:0000256" key="6">
    <source>
        <dbReference type="ARBA" id="ARBA00022777"/>
    </source>
</evidence>
<evidence type="ECO:0000256" key="7">
    <source>
        <dbReference type="ARBA" id="ARBA00022840"/>
    </source>
</evidence>
<dbReference type="GO" id="GO:0016020">
    <property type="term" value="C:membrane"/>
    <property type="evidence" value="ECO:0007669"/>
    <property type="project" value="InterPro"/>
</dbReference>
<dbReference type="GO" id="GO:0046983">
    <property type="term" value="F:protein dimerization activity"/>
    <property type="evidence" value="ECO:0007669"/>
    <property type="project" value="InterPro"/>
</dbReference>
<evidence type="ECO:0000256" key="8">
    <source>
        <dbReference type="ARBA" id="ARBA00023012"/>
    </source>
</evidence>
<keyword evidence="6" id="KW-0418">Kinase</keyword>
<dbReference type="InterPro" id="IPR036890">
    <property type="entry name" value="HATPase_C_sf"/>
</dbReference>
<keyword evidence="9" id="KW-0812">Transmembrane</keyword>
<organism evidence="11 12">
    <name type="scientific">Actinospica acidithermotolerans</name>
    <dbReference type="NCBI Taxonomy" id="2828514"/>
    <lineage>
        <taxon>Bacteria</taxon>
        <taxon>Bacillati</taxon>
        <taxon>Actinomycetota</taxon>
        <taxon>Actinomycetes</taxon>
        <taxon>Catenulisporales</taxon>
        <taxon>Actinospicaceae</taxon>
        <taxon>Actinospica</taxon>
    </lineage>
</organism>
<dbReference type="Gene3D" id="1.20.5.1930">
    <property type="match status" value="1"/>
</dbReference>
<evidence type="ECO:0000313" key="11">
    <source>
        <dbReference type="EMBL" id="MBR7830321.1"/>
    </source>
</evidence>
<comment type="catalytic activity">
    <reaction evidence="1">
        <text>ATP + protein L-histidine = ADP + protein N-phospho-L-histidine.</text>
        <dbReference type="EC" id="2.7.13.3"/>
    </reaction>
</comment>
<keyword evidence="12" id="KW-1185">Reference proteome</keyword>
<feature type="domain" description="Histidine kinase/HSP90-like ATPase" evidence="10">
    <location>
        <begin position="374"/>
        <end position="464"/>
    </location>
</feature>
<gene>
    <name evidence="11" type="ORF">KDK95_28725</name>
</gene>
<evidence type="ECO:0000256" key="9">
    <source>
        <dbReference type="SAM" id="Phobius"/>
    </source>
</evidence>
<dbReference type="PANTHER" id="PTHR24421">
    <property type="entry name" value="NITRATE/NITRITE SENSOR PROTEIN NARX-RELATED"/>
    <property type="match status" value="1"/>
</dbReference>
<evidence type="ECO:0000256" key="4">
    <source>
        <dbReference type="ARBA" id="ARBA00022679"/>
    </source>
</evidence>
<dbReference type="Pfam" id="PF13796">
    <property type="entry name" value="Sensor"/>
    <property type="match status" value="1"/>
</dbReference>
<protein>
    <recommendedName>
        <fullName evidence="2">histidine kinase</fullName>
        <ecNumber evidence="2">2.7.13.3</ecNumber>
    </recommendedName>
</protein>
<evidence type="ECO:0000256" key="1">
    <source>
        <dbReference type="ARBA" id="ARBA00000085"/>
    </source>
</evidence>
<evidence type="ECO:0000313" key="12">
    <source>
        <dbReference type="Proteomes" id="UP000676325"/>
    </source>
</evidence>
<dbReference type="InterPro" id="IPR025828">
    <property type="entry name" value="Put_sensor_dom"/>
</dbReference>
<evidence type="ECO:0000256" key="3">
    <source>
        <dbReference type="ARBA" id="ARBA00022553"/>
    </source>
</evidence>
<keyword evidence="5" id="KW-0547">Nucleotide-binding</keyword>
<dbReference type="RefSeq" id="WP_212521449.1">
    <property type="nucleotide sequence ID" value="NZ_JAGSOH010000126.1"/>
</dbReference>
<dbReference type="SMART" id="SM00387">
    <property type="entry name" value="HATPase_c"/>
    <property type="match status" value="1"/>
</dbReference>
<reference evidence="11" key="1">
    <citation type="submission" date="2021-04" db="EMBL/GenBank/DDBJ databases">
        <title>Genome based classification of Actinospica acidithermotolerans sp. nov., an actinobacterium isolated from an Indonesian hot spring.</title>
        <authorList>
            <person name="Kusuma A.B."/>
            <person name="Putra K.E."/>
            <person name="Nafisah S."/>
            <person name="Loh J."/>
            <person name="Nouioui I."/>
            <person name="Goodfellow M."/>
        </authorList>
    </citation>
    <scope>NUCLEOTIDE SEQUENCE</scope>
    <source>
        <strain evidence="11">MGRD01-02</strain>
    </source>
</reference>
<keyword evidence="9" id="KW-1133">Transmembrane helix</keyword>
<dbReference type="EC" id="2.7.13.3" evidence="2"/>
<dbReference type="Proteomes" id="UP000676325">
    <property type="component" value="Unassembled WGS sequence"/>
</dbReference>
<dbReference type="InterPro" id="IPR050482">
    <property type="entry name" value="Sensor_HK_TwoCompSys"/>
</dbReference>
<evidence type="ECO:0000256" key="5">
    <source>
        <dbReference type="ARBA" id="ARBA00022741"/>
    </source>
</evidence>
<feature type="transmembrane region" description="Helical" evidence="9">
    <location>
        <begin position="78"/>
        <end position="98"/>
    </location>
</feature>
<keyword evidence="8" id="KW-0902">Two-component regulatory system</keyword>
<dbReference type="Pfam" id="PF02518">
    <property type="entry name" value="HATPase_c"/>
    <property type="match status" value="1"/>
</dbReference>
<dbReference type="PANTHER" id="PTHR24421:SF10">
    <property type="entry name" value="NITRATE_NITRITE SENSOR PROTEIN NARQ"/>
    <property type="match status" value="1"/>
</dbReference>
<proteinExistence type="predicted"/>
<dbReference type="SUPFAM" id="SSF55874">
    <property type="entry name" value="ATPase domain of HSP90 chaperone/DNA topoisomerase II/histidine kinase"/>
    <property type="match status" value="1"/>
</dbReference>
<keyword evidence="3" id="KW-0597">Phosphoprotein</keyword>
<dbReference type="GO" id="GO:0005524">
    <property type="term" value="F:ATP binding"/>
    <property type="evidence" value="ECO:0007669"/>
    <property type="project" value="UniProtKB-KW"/>
</dbReference>
<evidence type="ECO:0000259" key="10">
    <source>
        <dbReference type="SMART" id="SM00387"/>
    </source>
</evidence>
<dbReference type="GO" id="GO:0000155">
    <property type="term" value="F:phosphorelay sensor kinase activity"/>
    <property type="evidence" value="ECO:0007669"/>
    <property type="project" value="InterPro"/>
</dbReference>
<comment type="caution">
    <text evidence="11">The sequence shown here is derived from an EMBL/GenBank/DDBJ whole genome shotgun (WGS) entry which is preliminary data.</text>
</comment>
<keyword evidence="4" id="KW-0808">Transferase</keyword>
<feature type="transmembrane region" description="Helical" evidence="9">
    <location>
        <begin position="150"/>
        <end position="176"/>
    </location>
</feature>
<dbReference type="AlphaFoldDB" id="A0A941IPD5"/>
<dbReference type="InterPro" id="IPR003594">
    <property type="entry name" value="HATPase_dom"/>
</dbReference>
<feature type="transmembrane region" description="Helical" evidence="9">
    <location>
        <begin position="212"/>
        <end position="230"/>
    </location>
</feature>
<dbReference type="EMBL" id="JAGSOH010000126">
    <property type="protein sequence ID" value="MBR7830321.1"/>
    <property type="molecule type" value="Genomic_DNA"/>
</dbReference>
<evidence type="ECO:0000256" key="2">
    <source>
        <dbReference type="ARBA" id="ARBA00012438"/>
    </source>
</evidence>
<keyword evidence="9" id="KW-0472">Membrane</keyword>
<dbReference type="Gene3D" id="3.30.565.10">
    <property type="entry name" value="Histidine kinase-like ATPase, C-terminal domain"/>
    <property type="match status" value="1"/>
</dbReference>
<dbReference type="Pfam" id="PF07730">
    <property type="entry name" value="HisKA_3"/>
    <property type="match status" value="1"/>
</dbReference>
<dbReference type="InterPro" id="IPR011712">
    <property type="entry name" value="Sig_transdc_His_kin_sub3_dim/P"/>
</dbReference>
<name>A0A941IPD5_9ACTN</name>
<sequence>MSSVNPSPVDAVPDEPGPSAGTALGLAAPRPVRRISFLNAPFRRRTYSELLYGLIGLPVAVVGFALSVTFVTLGVGTLITFIGIFVLAFAVILGRWLGAMDRGLINGLLDGRIQRPRSFRARRSGVFGWVLSRLGDPVGWRGIAYQLVRFPLAVVTFCFTLVFWSYTLGGLTYWIWYRFLPMQAGADGRRHRGASLWSTNTTSYFLDTWPRILVTALIGVVLLWLTPWIVHGFTSLDRLLGRALLGPVSVSQRVRELEQTRSDAVNSSNEQLRKIERDLHDGTQARLVALAMNLGQAKEDLASDDPAAAERVRALIEGAHQQTKETLTELRDLARGIHPPILDNGLESALASLGARSPIQVHLAIDLPRRPSMTTETVTYFAIAELLTNAVKHSGSSAISVRVRPRGEEIVFSVADNGRGGAVLGGGSGLDGLQRRLATVDGTLDLDSPLGGPTTVTGVLPYNA</sequence>